<organism evidence="3">
    <name type="scientific">marine sediment metagenome</name>
    <dbReference type="NCBI Taxonomy" id="412755"/>
    <lineage>
        <taxon>unclassified sequences</taxon>
        <taxon>metagenomes</taxon>
        <taxon>ecological metagenomes</taxon>
    </lineage>
</organism>
<dbReference type="InterPro" id="IPR020588">
    <property type="entry name" value="RecA_ATP-bd"/>
</dbReference>
<dbReference type="GO" id="GO:0140664">
    <property type="term" value="F:ATP-dependent DNA damage sensor activity"/>
    <property type="evidence" value="ECO:0007669"/>
    <property type="project" value="InterPro"/>
</dbReference>
<dbReference type="AlphaFoldDB" id="X1BUX4"/>
<feature type="domain" description="RecA family profile 1" evidence="2">
    <location>
        <begin position="64"/>
        <end position="210"/>
    </location>
</feature>
<reference evidence="3" key="1">
    <citation type="journal article" date="2014" name="Front. Microbiol.">
        <title>High frequency of phylogenetically diverse reductive dehalogenase-homologous genes in deep subseafloor sedimentary metagenomes.</title>
        <authorList>
            <person name="Kawai M."/>
            <person name="Futagami T."/>
            <person name="Toyoda A."/>
            <person name="Takaki Y."/>
            <person name="Nishi S."/>
            <person name="Hori S."/>
            <person name="Arai W."/>
            <person name="Tsubouchi T."/>
            <person name="Morono Y."/>
            <person name="Uchiyama I."/>
            <person name="Ito T."/>
            <person name="Fujiyama A."/>
            <person name="Inagaki F."/>
            <person name="Takami H."/>
        </authorList>
    </citation>
    <scope>NUCLEOTIDE SEQUENCE</scope>
    <source>
        <strain evidence="3">Expedition CK06-06</strain>
    </source>
</reference>
<dbReference type="InterPro" id="IPR041166">
    <property type="entry name" value="Rubredoxin_2"/>
</dbReference>
<evidence type="ECO:0000313" key="3">
    <source>
        <dbReference type="EMBL" id="GAG99569.1"/>
    </source>
</evidence>
<dbReference type="GO" id="GO:0000725">
    <property type="term" value="P:recombinational repair"/>
    <property type="evidence" value="ECO:0007669"/>
    <property type="project" value="TreeGrafter"/>
</dbReference>
<dbReference type="PANTHER" id="PTHR32472">
    <property type="entry name" value="DNA REPAIR PROTEIN RADA"/>
    <property type="match status" value="1"/>
</dbReference>
<dbReference type="PANTHER" id="PTHR32472:SF10">
    <property type="entry name" value="DNA REPAIR PROTEIN RADA-LIKE PROTEIN"/>
    <property type="match status" value="1"/>
</dbReference>
<sequence length="210" mass="23299">MKKRVEKINFFCGECGFESPKWMGKCPGCGKWNTFIEEREVFKKGKRRESFDKPRSIKEIETDREVRFSTGIGEFDRVLGGGIVPGSIVLVGGDPGIGKSTLLLQVSNNLAKKDGLVLYVSGEESASQTKLRANRLGSSTANLYIVSETNFDLIAKHIEEFKPRAVVIDSIQTIYCEDIGASPGSLSQVKESTARLTYLAKRRELPIFIV</sequence>
<dbReference type="PROSITE" id="PS50162">
    <property type="entry name" value="RECA_2"/>
    <property type="match status" value="1"/>
</dbReference>
<accession>X1BUX4</accession>
<dbReference type="SUPFAM" id="SSF52540">
    <property type="entry name" value="P-loop containing nucleoside triphosphate hydrolases"/>
    <property type="match status" value="1"/>
</dbReference>
<comment type="caution">
    <text evidence="3">The sequence shown here is derived from an EMBL/GenBank/DDBJ whole genome shotgun (WGS) entry which is preliminary data.</text>
</comment>
<dbReference type="GO" id="GO:0003677">
    <property type="term" value="F:DNA binding"/>
    <property type="evidence" value="ECO:0007669"/>
    <property type="project" value="InterPro"/>
</dbReference>
<keyword evidence="1" id="KW-0479">Metal-binding</keyword>
<dbReference type="InterPro" id="IPR014774">
    <property type="entry name" value="KaiC-like_dom"/>
</dbReference>
<dbReference type="Pfam" id="PF06745">
    <property type="entry name" value="ATPase"/>
    <property type="match status" value="1"/>
</dbReference>
<name>X1BUX4_9ZZZZ</name>
<dbReference type="InterPro" id="IPR027417">
    <property type="entry name" value="P-loop_NTPase"/>
</dbReference>
<gene>
    <name evidence="3" type="ORF">S01H4_43518</name>
</gene>
<dbReference type="EMBL" id="BART01024018">
    <property type="protein sequence ID" value="GAG99569.1"/>
    <property type="molecule type" value="Genomic_DNA"/>
</dbReference>
<dbReference type="GO" id="GO:0005829">
    <property type="term" value="C:cytosol"/>
    <property type="evidence" value="ECO:0007669"/>
    <property type="project" value="TreeGrafter"/>
</dbReference>
<dbReference type="Gene3D" id="3.40.50.300">
    <property type="entry name" value="P-loop containing nucleotide triphosphate hydrolases"/>
    <property type="match status" value="1"/>
</dbReference>
<dbReference type="GO" id="GO:0005524">
    <property type="term" value="F:ATP binding"/>
    <property type="evidence" value="ECO:0007669"/>
    <property type="project" value="InterPro"/>
</dbReference>
<protein>
    <recommendedName>
        <fullName evidence="2">RecA family profile 1 domain-containing protein</fullName>
    </recommendedName>
</protein>
<dbReference type="GO" id="GO:0046872">
    <property type="term" value="F:metal ion binding"/>
    <property type="evidence" value="ECO:0007669"/>
    <property type="project" value="UniProtKB-KW"/>
</dbReference>
<proteinExistence type="predicted"/>
<evidence type="ECO:0000256" key="1">
    <source>
        <dbReference type="ARBA" id="ARBA00022723"/>
    </source>
</evidence>
<feature type="non-terminal residue" evidence="3">
    <location>
        <position position="210"/>
    </location>
</feature>
<dbReference type="Pfam" id="PF18073">
    <property type="entry name" value="Zn_ribbon_LapB"/>
    <property type="match status" value="1"/>
</dbReference>
<evidence type="ECO:0000259" key="2">
    <source>
        <dbReference type="PROSITE" id="PS50162"/>
    </source>
</evidence>
<dbReference type="PRINTS" id="PR01874">
    <property type="entry name" value="DNAREPAIRADA"/>
</dbReference>